<gene>
    <name evidence="1" type="ORF">H9Q78_03435</name>
</gene>
<evidence type="ECO:0000313" key="1">
    <source>
        <dbReference type="EMBL" id="QNM06220.1"/>
    </source>
</evidence>
<sequence>MKLRIFGIIFKIALAAAVISLVLLISVKAYGFGKAVFDEKPGTAENPVSVTVEVKEGDGIRQVAALLRQEGLIESTLVFTVQKYFYDSVILPGTYRLNSNMTGKNILDVLSGAAVDTEEDS</sequence>
<dbReference type="RefSeq" id="WP_249303612.1">
    <property type="nucleotide sequence ID" value="NZ_CP060634.1"/>
</dbReference>
<dbReference type="EMBL" id="CP060634">
    <property type="protein sequence ID" value="QNM06220.1"/>
    <property type="molecule type" value="Genomic_DNA"/>
</dbReference>
<dbReference type="Pfam" id="PF02618">
    <property type="entry name" value="YceG"/>
    <property type="match status" value="1"/>
</dbReference>
<dbReference type="InterPro" id="IPR003770">
    <property type="entry name" value="MLTG-like"/>
</dbReference>
<keyword evidence="2" id="KW-1185">Reference proteome</keyword>
<dbReference type="AlphaFoldDB" id="A0A7G9G5Y8"/>
<accession>A0A7G9G5Y8</accession>
<protein>
    <submittedName>
        <fullName evidence="1">Endolytic transglycosylase MltG</fullName>
    </submittedName>
</protein>
<name>A0A7G9G5Y8_9FIRM</name>
<dbReference type="KEGG" id="qdo:H9Q78_03435"/>
<organism evidence="1 2">
    <name type="scientific">Qiania dongpingensis</name>
    <dbReference type="NCBI Taxonomy" id="2763669"/>
    <lineage>
        <taxon>Bacteria</taxon>
        <taxon>Bacillati</taxon>
        <taxon>Bacillota</taxon>
        <taxon>Clostridia</taxon>
        <taxon>Lachnospirales</taxon>
        <taxon>Lachnospiraceae</taxon>
        <taxon>Qiania</taxon>
    </lineage>
</organism>
<reference evidence="1 2" key="1">
    <citation type="submission" date="2020-08" db="EMBL/GenBank/DDBJ databases">
        <authorList>
            <person name="Liu C."/>
            <person name="Sun Q."/>
        </authorList>
    </citation>
    <scope>NUCLEOTIDE SEQUENCE [LARGE SCALE GENOMIC DNA]</scope>
    <source>
        <strain evidence="1 2">NSJ-38</strain>
    </source>
</reference>
<evidence type="ECO:0000313" key="2">
    <source>
        <dbReference type="Proteomes" id="UP000515823"/>
    </source>
</evidence>
<dbReference type="Proteomes" id="UP000515823">
    <property type="component" value="Chromosome"/>
</dbReference>
<proteinExistence type="predicted"/>
<dbReference type="Gene3D" id="3.30.1490.480">
    <property type="entry name" value="Endolytic murein transglycosylase"/>
    <property type="match status" value="1"/>
</dbReference>